<sequence length="312" mass="34667">MTATSSDSAPTCNDEWEKHGLFFEYGSAANPRMPKIGIDVFPPSMHHVAESKIIPLELSQKLQTSHPATGPNLLAHFVHIAPGEELATCCHASSQVFYVIRGAGFSVIDGKRLSWKTGDLFALPVTGEIRHCASEDSAFYWVNDQPLMDFLGAKPTSPRFRPLYFSRELLTSELEKVRKENEGKDKNRNGILLANPDCPQTKTLTHSMWSLYNLLPAKSKQKAHRHNSIALDFAVKATEGVYTMIGRDLDADGNIIDPVRANWVAGGAFVTPPGWWHSHHNESDEDAIVLPVQDAGLHTYMQTLDIQFARGY</sequence>
<protein>
    <submittedName>
        <fullName evidence="1">Gentisate 1,2-dioxygenase</fullName>
    </submittedName>
</protein>
<dbReference type="InterPro" id="IPR011051">
    <property type="entry name" value="RmlC_Cupin_sf"/>
</dbReference>
<dbReference type="RefSeq" id="WP_184342346.1">
    <property type="nucleotide sequence ID" value="NZ_JACHIG010000010.1"/>
</dbReference>
<dbReference type="EMBL" id="JACHIG010000010">
    <property type="protein sequence ID" value="MBB5034484.1"/>
    <property type="molecule type" value="Genomic_DNA"/>
</dbReference>
<dbReference type="Gene3D" id="2.60.120.10">
    <property type="entry name" value="Jelly Rolls"/>
    <property type="match status" value="2"/>
</dbReference>
<reference evidence="1 2" key="1">
    <citation type="submission" date="2020-08" db="EMBL/GenBank/DDBJ databases">
        <title>Genomic Encyclopedia of Type Strains, Phase IV (KMG-IV): sequencing the most valuable type-strain genomes for metagenomic binning, comparative biology and taxonomic classification.</title>
        <authorList>
            <person name="Goeker M."/>
        </authorList>
    </citation>
    <scope>NUCLEOTIDE SEQUENCE [LARGE SCALE GENOMIC DNA]</scope>
    <source>
        <strain evidence="1 2">DSM 12252</strain>
    </source>
</reference>
<organism evidence="1 2">
    <name type="scientific">Prosthecobacter vanneervenii</name>
    <dbReference type="NCBI Taxonomy" id="48466"/>
    <lineage>
        <taxon>Bacteria</taxon>
        <taxon>Pseudomonadati</taxon>
        <taxon>Verrucomicrobiota</taxon>
        <taxon>Verrucomicrobiia</taxon>
        <taxon>Verrucomicrobiales</taxon>
        <taxon>Verrucomicrobiaceae</taxon>
        <taxon>Prosthecobacter</taxon>
    </lineage>
</organism>
<evidence type="ECO:0000313" key="2">
    <source>
        <dbReference type="Proteomes" id="UP000590740"/>
    </source>
</evidence>
<dbReference type="InterPro" id="IPR047183">
    <property type="entry name" value="GDO-like"/>
</dbReference>
<evidence type="ECO:0000313" key="1">
    <source>
        <dbReference type="EMBL" id="MBB5034484.1"/>
    </source>
</evidence>
<proteinExistence type="predicted"/>
<dbReference type="PANTHER" id="PTHR41517:SF1">
    <property type="entry name" value="CUPIN"/>
    <property type="match status" value="1"/>
</dbReference>
<dbReference type="GO" id="GO:0051213">
    <property type="term" value="F:dioxygenase activity"/>
    <property type="evidence" value="ECO:0007669"/>
    <property type="project" value="UniProtKB-KW"/>
</dbReference>
<keyword evidence="2" id="KW-1185">Reference proteome</keyword>
<dbReference type="InterPro" id="IPR014710">
    <property type="entry name" value="RmlC-like_jellyroll"/>
</dbReference>
<keyword evidence="1" id="KW-0223">Dioxygenase</keyword>
<dbReference type="SUPFAM" id="SSF51182">
    <property type="entry name" value="RmlC-like cupins"/>
    <property type="match status" value="1"/>
</dbReference>
<dbReference type="Proteomes" id="UP000590740">
    <property type="component" value="Unassembled WGS sequence"/>
</dbReference>
<gene>
    <name evidence="1" type="ORF">HNQ65_004089</name>
</gene>
<name>A0A7W7YE54_9BACT</name>
<keyword evidence="1" id="KW-0560">Oxidoreductase</keyword>
<dbReference type="PANTHER" id="PTHR41517">
    <property type="entry name" value="1,2-DIOXYGENASE PROTEIN-RELATED"/>
    <property type="match status" value="1"/>
</dbReference>
<dbReference type="CDD" id="cd02216">
    <property type="entry name" value="cupin_GDO-like_N"/>
    <property type="match status" value="1"/>
</dbReference>
<comment type="caution">
    <text evidence="1">The sequence shown here is derived from an EMBL/GenBank/DDBJ whole genome shotgun (WGS) entry which is preliminary data.</text>
</comment>
<dbReference type="AlphaFoldDB" id="A0A7W7YE54"/>
<accession>A0A7W7YE54</accession>